<dbReference type="GO" id="GO:0003677">
    <property type="term" value="F:DNA binding"/>
    <property type="evidence" value="ECO:0007669"/>
    <property type="project" value="UniProtKB-KW"/>
</dbReference>
<dbReference type="AlphaFoldDB" id="A0A6L2PZP4"/>
<keyword evidence="4" id="KW-1185">Reference proteome</keyword>
<dbReference type="Proteomes" id="UP000502823">
    <property type="component" value="Unassembled WGS sequence"/>
</dbReference>
<dbReference type="PROSITE" id="PS51253">
    <property type="entry name" value="HTH_CENPB"/>
    <property type="match status" value="1"/>
</dbReference>
<dbReference type="InParanoid" id="A0A6L2PZP4"/>
<gene>
    <name evidence="3" type="ORF">Cfor_07271</name>
</gene>
<protein>
    <recommendedName>
        <fullName evidence="2">HTH CENPB-type domain-containing protein</fullName>
    </recommendedName>
</protein>
<keyword evidence="1" id="KW-0238">DNA-binding</keyword>
<proteinExistence type="predicted"/>
<comment type="caution">
    <text evidence="3">The sequence shown here is derived from an EMBL/GenBank/DDBJ whole genome shotgun (WGS) entry which is preliminary data.</text>
</comment>
<dbReference type="OrthoDB" id="125347at2759"/>
<evidence type="ECO:0000313" key="3">
    <source>
        <dbReference type="EMBL" id="GFG38101.1"/>
    </source>
</evidence>
<reference evidence="4" key="1">
    <citation type="submission" date="2020-01" db="EMBL/GenBank/DDBJ databases">
        <title>Draft genome sequence of the Termite Coptotermes fromosanus.</title>
        <authorList>
            <person name="Itakura S."/>
            <person name="Yosikawa Y."/>
            <person name="Umezawa K."/>
        </authorList>
    </citation>
    <scope>NUCLEOTIDE SEQUENCE [LARGE SCALE GENOMIC DNA]</scope>
</reference>
<feature type="domain" description="HTH CENPB-type" evidence="2">
    <location>
        <begin position="1"/>
        <end position="25"/>
    </location>
</feature>
<name>A0A6L2PZP4_COPFO</name>
<evidence type="ECO:0000256" key="1">
    <source>
        <dbReference type="ARBA" id="ARBA00023125"/>
    </source>
</evidence>
<dbReference type="EMBL" id="BLKM01012980">
    <property type="protein sequence ID" value="GFG38101.1"/>
    <property type="molecule type" value="Genomic_DNA"/>
</dbReference>
<dbReference type="InterPro" id="IPR006600">
    <property type="entry name" value="HTH_CenpB_DNA-bd_dom"/>
</dbReference>
<accession>A0A6L2PZP4</accession>
<sequence length="92" mass="10290">MGINFKCSNGWLQCFKERHNITWCTVSGEGASADLDSAQKWQEKVKPFATQYATKDIFNPDEMGLFHNGVADLFREENSVPEQECASVNGSV</sequence>
<evidence type="ECO:0000313" key="4">
    <source>
        <dbReference type="Proteomes" id="UP000502823"/>
    </source>
</evidence>
<evidence type="ECO:0000259" key="2">
    <source>
        <dbReference type="PROSITE" id="PS51253"/>
    </source>
</evidence>
<organism evidence="3 4">
    <name type="scientific">Coptotermes formosanus</name>
    <name type="common">Formosan subterranean termite</name>
    <dbReference type="NCBI Taxonomy" id="36987"/>
    <lineage>
        <taxon>Eukaryota</taxon>
        <taxon>Metazoa</taxon>
        <taxon>Ecdysozoa</taxon>
        <taxon>Arthropoda</taxon>
        <taxon>Hexapoda</taxon>
        <taxon>Insecta</taxon>
        <taxon>Pterygota</taxon>
        <taxon>Neoptera</taxon>
        <taxon>Polyneoptera</taxon>
        <taxon>Dictyoptera</taxon>
        <taxon>Blattodea</taxon>
        <taxon>Blattoidea</taxon>
        <taxon>Termitoidae</taxon>
        <taxon>Rhinotermitidae</taxon>
        <taxon>Coptotermes</taxon>
    </lineage>
</organism>